<evidence type="ECO:0000313" key="3">
    <source>
        <dbReference type="Proteomes" id="UP000059680"/>
    </source>
</evidence>
<keyword evidence="3" id="KW-1185">Reference proteome</keyword>
<reference evidence="3" key="1">
    <citation type="journal article" date="2005" name="Nature">
        <title>The map-based sequence of the rice genome.</title>
        <authorList>
            <consortium name="International rice genome sequencing project (IRGSP)"/>
            <person name="Matsumoto T."/>
            <person name="Wu J."/>
            <person name="Kanamori H."/>
            <person name="Katayose Y."/>
            <person name="Fujisawa M."/>
            <person name="Namiki N."/>
            <person name="Mizuno H."/>
            <person name="Yamamoto K."/>
            <person name="Antonio B.A."/>
            <person name="Baba T."/>
            <person name="Sakata K."/>
            <person name="Nagamura Y."/>
            <person name="Aoki H."/>
            <person name="Arikawa K."/>
            <person name="Arita K."/>
            <person name="Bito T."/>
            <person name="Chiden Y."/>
            <person name="Fujitsuka N."/>
            <person name="Fukunaka R."/>
            <person name="Hamada M."/>
            <person name="Harada C."/>
            <person name="Hayashi A."/>
            <person name="Hijishita S."/>
            <person name="Honda M."/>
            <person name="Hosokawa S."/>
            <person name="Ichikawa Y."/>
            <person name="Idonuma A."/>
            <person name="Iijima M."/>
            <person name="Ikeda M."/>
            <person name="Ikeno M."/>
            <person name="Ito K."/>
            <person name="Ito S."/>
            <person name="Ito T."/>
            <person name="Ito Y."/>
            <person name="Ito Y."/>
            <person name="Iwabuchi A."/>
            <person name="Kamiya K."/>
            <person name="Karasawa W."/>
            <person name="Kurita K."/>
            <person name="Katagiri S."/>
            <person name="Kikuta A."/>
            <person name="Kobayashi H."/>
            <person name="Kobayashi N."/>
            <person name="Machita K."/>
            <person name="Maehara T."/>
            <person name="Masukawa M."/>
            <person name="Mizubayashi T."/>
            <person name="Mukai Y."/>
            <person name="Nagasaki H."/>
            <person name="Nagata Y."/>
            <person name="Naito S."/>
            <person name="Nakashima M."/>
            <person name="Nakama Y."/>
            <person name="Nakamichi Y."/>
            <person name="Nakamura M."/>
            <person name="Meguro A."/>
            <person name="Negishi M."/>
            <person name="Ohta I."/>
            <person name="Ohta T."/>
            <person name="Okamoto M."/>
            <person name="Ono N."/>
            <person name="Saji S."/>
            <person name="Sakaguchi M."/>
            <person name="Sakai K."/>
            <person name="Shibata M."/>
            <person name="Shimokawa T."/>
            <person name="Song J."/>
            <person name="Takazaki Y."/>
            <person name="Terasawa K."/>
            <person name="Tsugane M."/>
            <person name="Tsuji K."/>
            <person name="Ueda S."/>
            <person name="Waki K."/>
            <person name="Yamagata H."/>
            <person name="Yamamoto M."/>
            <person name="Yamamoto S."/>
            <person name="Yamane H."/>
            <person name="Yoshiki S."/>
            <person name="Yoshihara R."/>
            <person name="Yukawa K."/>
            <person name="Zhong H."/>
            <person name="Yano M."/>
            <person name="Yuan Q."/>
            <person name="Ouyang S."/>
            <person name="Liu J."/>
            <person name="Jones K.M."/>
            <person name="Gansberger K."/>
            <person name="Moffat K."/>
            <person name="Hill J."/>
            <person name="Bera J."/>
            <person name="Fadrosh D."/>
            <person name="Jin S."/>
            <person name="Johri S."/>
            <person name="Kim M."/>
            <person name="Overton L."/>
            <person name="Reardon M."/>
            <person name="Tsitrin T."/>
            <person name="Vuong H."/>
            <person name="Weaver B."/>
            <person name="Ciecko A."/>
            <person name="Tallon L."/>
            <person name="Jackson J."/>
            <person name="Pai G."/>
            <person name="Aken S.V."/>
            <person name="Utterback T."/>
            <person name="Reidmuller S."/>
            <person name="Feldblyum T."/>
            <person name="Hsiao J."/>
            <person name="Zismann V."/>
            <person name="Iobst S."/>
            <person name="de Vazeille A.R."/>
            <person name="Buell C.R."/>
            <person name="Ying K."/>
            <person name="Li Y."/>
            <person name="Lu T."/>
            <person name="Huang Y."/>
            <person name="Zhao Q."/>
            <person name="Feng Q."/>
            <person name="Zhang L."/>
            <person name="Zhu J."/>
            <person name="Weng Q."/>
            <person name="Mu J."/>
            <person name="Lu Y."/>
            <person name="Fan D."/>
            <person name="Liu Y."/>
            <person name="Guan J."/>
            <person name="Zhang Y."/>
            <person name="Yu S."/>
            <person name="Liu X."/>
            <person name="Zhang Y."/>
            <person name="Hong G."/>
            <person name="Han B."/>
            <person name="Choisne N."/>
            <person name="Demange N."/>
            <person name="Orjeda G."/>
            <person name="Samain S."/>
            <person name="Cattolico L."/>
            <person name="Pelletier E."/>
            <person name="Couloux A."/>
            <person name="Segurens B."/>
            <person name="Wincker P."/>
            <person name="D'Hont A."/>
            <person name="Scarpelli C."/>
            <person name="Weissenbach J."/>
            <person name="Salanoubat M."/>
            <person name="Quetier F."/>
            <person name="Yu Y."/>
            <person name="Kim H.R."/>
            <person name="Rambo T."/>
            <person name="Currie J."/>
            <person name="Collura K."/>
            <person name="Luo M."/>
            <person name="Yang T."/>
            <person name="Ammiraju J.S.S."/>
            <person name="Engler F."/>
            <person name="Soderlund C."/>
            <person name="Wing R.A."/>
            <person name="Palmer L.E."/>
            <person name="de la Bastide M."/>
            <person name="Spiegel L."/>
            <person name="Nascimento L."/>
            <person name="Zutavern T."/>
            <person name="O'Shaughnessy A."/>
            <person name="Dike S."/>
            <person name="Dedhia N."/>
            <person name="Preston R."/>
            <person name="Balija V."/>
            <person name="McCombie W.R."/>
            <person name="Chow T."/>
            <person name="Chen H."/>
            <person name="Chung M."/>
            <person name="Chen C."/>
            <person name="Shaw J."/>
            <person name="Wu H."/>
            <person name="Hsiao K."/>
            <person name="Chao Y."/>
            <person name="Chu M."/>
            <person name="Cheng C."/>
            <person name="Hour A."/>
            <person name="Lee P."/>
            <person name="Lin S."/>
            <person name="Lin Y."/>
            <person name="Liou J."/>
            <person name="Liu S."/>
            <person name="Hsing Y."/>
            <person name="Raghuvanshi S."/>
            <person name="Mohanty A."/>
            <person name="Bharti A.K."/>
            <person name="Gaur A."/>
            <person name="Gupta V."/>
            <person name="Kumar D."/>
            <person name="Ravi V."/>
            <person name="Vij S."/>
            <person name="Kapur A."/>
            <person name="Khurana P."/>
            <person name="Khurana P."/>
            <person name="Khurana J.P."/>
            <person name="Tyagi A.K."/>
            <person name="Gaikwad K."/>
            <person name="Singh A."/>
            <person name="Dalal V."/>
            <person name="Srivastava S."/>
            <person name="Dixit A."/>
            <person name="Pal A.K."/>
            <person name="Ghazi I.A."/>
            <person name="Yadav M."/>
            <person name="Pandit A."/>
            <person name="Bhargava A."/>
            <person name="Sureshbabu K."/>
            <person name="Batra K."/>
            <person name="Sharma T.R."/>
            <person name="Mohapatra T."/>
            <person name="Singh N.K."/>
            <person name="Messing J."/>
            <person name="Nelson A.B."/>
            <person name="Fuks G."/>
            <person name="Kavchok S."/>
            <person name="Keizer G."/>
            <person name="Linton E."/>
            <person name="Llaca V."/>
            <person name="Song R."/>
            <person name="Tanyolac B."/>
            <person name="Young S."/>
            <person name="Ho-Il K."/>
            <person name="Hahn J.H."/>
            <person name="Sangsakoo G."/>
            <person name="Vanavichit A."/>
            <person name="de Mattos Luiz.A.T."/>
            <person name="Zimmer P.D."/>
            <person name="Malone G."/>
            <person name="Dellagostin O."/>
            <person name="de Oliveira A.C."/>
            <person name="Bevan M."/>
            <person name="Bancroft I."/>
            <person name="Minx P."/>
            <person name="Cordum H."/>
            <person name="Wilson R."/>
            <person name="Cheng Z."/>
            <person name="Jin W."/>
            <person name="Jiang J."/>
            <person name="Leong S.A."/>
            <person name="Iwama H."/>
            <person name="Gojobori T."/>
            <person name="Itoh T."/>
            <person name="Niimura Y."/>
            <person name="Fujii Y."/>
            <person name="Habara T."/>
            <person name="Sakai H."/>
            <person name="Sato Y."/>
            <person name="Wilson G."/>
            <person name="Kumar K."/>
            <person name="McCouch S."/>
            <person name="Juretic N."/>
            <person name="Hoen D."/>
            <person name="Wright S."/>
            <person name="Bruskiewich R."/>
            <person name="Bureau T."/>
            <person name="Miyao A."/>
            <person name="Hirochika H."/>
            <person name="Nishikawa T."/>
            <person name="Kadowaki K."/>
            <person name="Sugiura M."/>
            <person name="Burr B."/>
            <person name="Sasaki T."/>
        </authorList>
    </citation>
    <scope>NUCLEOTIDE SEQUENCE [LARGE SCALE GENOMIC DNA]</scope>
    <source>
        <strain evidence="3">cv. Nipponbare</strain>
    </source>
</reference>
<reference evidence="2 3" key="2">
    <citation type="journal article" date="2013" name="Plant Cell Physiol.">
        <title>Rice Annotation Project Database (RAP-DB): an integrative and interactive database for rice genomics.</title>
        <authorList>
            <person name="Sakai H."/>
            <person name="Lee S.S."/>
            <person name="Tanaka T."/>
            <person name="Numa H."/>
            <person name="Kim J."/>
            <person name="Kawahara Y."/>
            <person name="Wakimoto H."/>
            <person name="Yang C.C."/>
            <person name="Iwamoto M."/>
            <person name="Abe T."/>
            <person name="Yamada Y."/>
            <person name="Muto A."/>
            <person name="Inokuchi H."/>
            <person name="Ikemura T."/>
            <person name="Matsumoto T."/>
            <person name="Sasaki T."/>
            <person name="Itoh T."/>
        </authorList>
    </citation>
    <scope>NUCLEOTIDE SEQUENCE [LARGE SCALE GENOMIC DNA]</scope>
    <source>
        <strain evidence="3">cv. Nipponbare</strain>
    </source>
</reference>
<feature type="compositionally biased region" description="Basic and acidic residues" evidence="1">
    <location>
        <begin position="402"/>
        <end position="411"/>
    </location>
</feature>
<feature type="compositionally biased region" description="Basic and acidic residues" evidence="1">
    <location>
        <begin position="451"/>
        <end position="460"/>
    </location>
</feature>
<feature type="compositionally biased region" description="Acidic residues" evidence="1">
    <location>
        <begin position="412"/>
        <end position="426"/>
    </location>
</feature>
<accession>A0A0P0VTY1</accession>
<dbReference type="Gramene" id="Os03t0181550-00">
    <property type="protein sequence ID" value="Os03t0181550-00"/>
    <property type="gene ID" value="Os03g0181550"/>
</dbReference>
<name>A0A0P0VTY1_ORYSJ</name>
<proteinExistence type="predicted"/>
<dbReference type="Proteomes" id="UP000059680">
    <property type="component" value="Chromosome 3"/>
</dbReference>
<dbReference type="InParanoid" id="A0A0P0VTY1"/>
<dbReference type="AlphaFoldDB" id="A0A0P0VTY1"/>
<sequence>SRVLLDAVQPRAARRAAHAADGAPHGAVALEPGAEGELPHAVAAADAALGLQVRQLVPDAAARRVAEAVERGARRLQVAVAEAQVALQVLQHVAARRVHAEVLERALEVRDVGSGGGGVAEEHAGEEEDLLRERKHERAQGGDVGLERVAADLHEVAADGQALDPLLVLLLVHRPEAAVVGALVGAHDVLELVLGAVEVPAAVGEQHGGAAGAEEGVGDEHGAALPGVPGEGDGLRADDDGEPRAAGLEHVAGEVHRDDAGAAPHAAEVVAEDVPAHLVVVDDHGGQRRRRVEEAAVDDEHADVLGADAALVEQLVQRGEHGGGRLGAAFLHGGAVGARLEHAARHVGLVADARLGQQPRLERQAILVELARLPRQIDELRLRHLQAIFVGWFVAGEVDEVDGPRPGHDVDGDGEGEDGEEGEDGGEVVGGLAPDLAPQLVSAEAADLGAADEHDDRDGGQVHAVADEVVVPEPHVLEVHRLEEVRQPPP</sequence>
<dbReference type="PaxDb" id="39947-A0A0P0VTY1"/>
<reference evidence="2 3" key="3">
    <citation type="journal article" date="2013" name="Rice">
        <title>Improvement of the Oryza sativa Nipponbare reference genome using next generation sequence and optical map data.</title>
        <authorList>
            <person name="Kawahara Y."/>
            <person name="de la Bastide M."/>
            <person name="Hamilton J.P."/>
            <person name="Kanamori H."/>
            <person name="McCombie W.R."/>
            <person name="Ouyang S."/>
            <person name="Schwartz D.C."/>
            <person name="Tanaka T."/>
            <person name="Wu J."/>
            <person name="Zhou S."/>
            <person name="Childs K.L."/>
            <person name="Davidson R.M."/>
            <person name="Lin H."/>
            <person name="Quesada-Ocampo L."/>
            <person name="Vaillancourt B."/>
            <person name="Sakai H."/>
            <person name="Lee S.S."/>
            <person name="Kim J."/>
            <person name="Numa H."/>
            <person name="Itoh T."/>
            <person name="Buell C.R."/>
            <person name="Matsumoto T."/>
        </authorList>
    </citation>
    <scope>NUCLEOTIDE SEQUENCE [LARGE SCALE GENOMIC DNA]</scope>
    <source>
        <strain evidence="3">cv. Nipponbare</strain>
    </source>
</reference>
<feature type="region of interest" description="Disordered" evidence="1">
    <location>
        <begin position="209"/>
        <end position="232"/>
    </location>
</feature>
<dbReference type="FunCoup" id="A0A0P0VTY1">
    <property type="interactions" value="7"/>
</dbReference>
<organism evidence="2 3">
    <name type="scientific">Oryza sativa subsp. japonica</name>
    <name type="common">Rice</name>
    <dbReference type="NCBI Taxonomy" id="39947"/>
    <lineage>
        <taxon>Eukaryota</taxon>
        <taxon>Viridiplantae</taxon>
        <taxon>Streptophyta</taxon>
        <taxon>Embryophyta</taxon>
        <taxon>Tracheophyta</taxon>
        <taxon>Spermatophyta</taxon>
        <taxon>Magnoliopsida</taxon>
        <taxon>Liliopsida</taxon>
        <taxon>Poales</taxon>
        <taxon>Poaceae</taxon>
        <taxon>BOP clade</taxon>
        <taxon>Oryzoideae</taxon>
        <taxon>Oryzeae</taxon>
        <taxon>Oryzinae</taxon>
        <taxon>Oryza</taxon>
        <taxon>Oryza sativa</taxon>
    </lineage>
</organism>
<evidence type="ECO:0000256" key="1">
    <source>
        <dbReference type="SAM" id="MobiDB-lite"/>
    </source>
</evidence>
<evidence type="ECO:0000313" key="2">
    <source>
        <dbReference type="EMBL" id="BAS82627.1"/>
    </source>
</evidence>
<dbReference type="EMBL" id="AP014959">
    <property type="protein sequence ID" value="BAS82627.1"/>
    <property type="molecule type" value="Genomic_DNA"/>
</dbReference>
<feature type="region of interest" description="Disordered" evidence="1">
    <location>
        <begin position="400"/>
        <end position="464"/>
    </location>
</feature>
<protein>
    <submittedName>
        <fullName evidence="2">Os03g0181550 protein</fullName>
    </submittedName>
</protein>
<feature type="non-terminal residue" evidence="2">
    <location>
        <position position="490"/>
    </location>
</feature>
<feature type="non-terminal residue" evidence="2">
    <location>
        <position position="1"/>
    </location>
</feature>
<gene>
    <name evidence="2" type="ordered locus">Os03g0181550</name>
    <name evidence="2" type="ORF">OSNPB_030181550</name>
</gene>